<gene>
    <name evidence="14" type="ORF">ARMOST_17211</name>
</gene>
<evidence type="ECO:0000256" key="11">
    <source>
        <dbReference type="SAM" id="MobiDB-lite"/>
    </source>
</evidence>
<dbReference type="PANTHER" id="PTHR12553:SF49">
    <property type="entry name" value="ZINC PHOSPHODIESTERASE ELAC PROTEIN 2"/>
    <property type="match status" value="1"/>
</dbReference>
<feature type="region of interest" description="Disordered" evidence="11">
    <location>
        <begin position="20"/>
        <end position="49"/>
    </location>
</feature>
<feature type="compositionally biased region" description="Low complexity" evidence="11">
    <location>
        <begin position="27"/>
        <end position="49"/>
    </location>
</feature>
<keyword evidence="8" id="KW-0255">Endonuclease</keyword>
<dbReference type="GO" id="GO:0042781">
    <property type="term" value="F:3'-tRNA processing endoribonuclease activity"/>
    <property type="evidence" value="ECO:0007669"/>
    <property type="project" value="UniProtKB-EC"/>
</dbReference>
<dbReference type="GO" id="GO:0005739">
    <property type="term" value="C:mitochondrion"/>
    <property type="evidence" value="ECO:0007669"/>
    <property type="project" value="TreeGrafter"/>
</dbReference>
<feature type="region of interest" description="Disordered" evidence="11">
    <location>
        <begin position="455"/>
        <end position="474"/>
    </location>
</feature>
<keyword evidence="6" id="KW-0540">Nuclease</keyword>
<keyword evidence="5" id="KW-0819">tRNA processing</keyword>
<dbReference type="Pfam" id="PF13691">
    <property type="entry name" value="Lactamase_B_4"/>
    <property type="match status" value="1"/>
</dbReference>
<evidence type="ECO:0000256" key="9">
    <source>
        <dbReference type="ARBA" id="ARBA00022801"/>
    </source>
</evidence>
<keyword evidence="15" id="KW-1185">Reference proteome</keyword>
<dbReference type="AlphaFoldDB" id="A0A284RYD1"/>
<feature type="region of interest" description="Disordered" evidence="11">
    <location>
        <begin position="491"/>
        <end position="551"/>
    </location>
</feature>
<keyword evidence="10" id="KW-0862">Zinc</keyword>
<dbReference type="STRING" id="47428.A0A284RYD1"/>
<proteinExistence type="inferred from homology"/>
<evidence type="ECO:0000256" key="2">
    <source>
        <dbReference type="ARBA" id="ARBA00001947"/>
    </source>
</evidence>
<evidence type="ECO:0000256" key="8">
    <source>
        <dbReference type="ARBA" id="ARBA00022759"/>
    </source>
</evidence>
<evidence type="ECO:0000256" key="6">
    <source>
        <dbReference type="ARBA" id="ARBA00022722"/>
    </source>
</evidence>
<dbReference type="InterPro" id="IPR036866">
    <property type="entry name" value="RibonucZ/Hydroxyglut_hydro"/>
</dbReference>
<dbReference type="InterPro" id="IPR047151">
    <property type="entry name" value="RNZ2-like"/>
</dbReference>
<comment type="cofactor">
    <cofactor evidence="2">
        <name>Zn(2+)</name>
        <dbReference type="ChEBI" id="CHEBI:29105"/>
    </cofactor>
</comment>
<dbReference type="InterPro" id="IPR027794">
    <property type="entry name" value="tRNase_Z_dom"/>
</dbReference>
<dbReference type="Pfam" id="PF12706">
    <property type="entry name" value="Lactamase_B_2"/>
    <property type="match status" value="1"/>
</dbReference>
<comment type="similarity">
    <text evidence="3">Belongs to the RNase Z family.</text>
</comment>
<feature type="compositionally biased region" description="Acidic residues" evidence="11">
    <location>
        <begin position="1137"/>
        <end position="1147"/>
    </location>
</feature>
<evidence type="ECO:0000256" key="5">
    <source>
        <dbReference type="ARBA" id="ARBA00022694"/>
    </source>
</evidence>
<organism evidence="14 15">
    <name type="scientific">Armillaria ostoyae</name>
    <name type="common">Armillaria root rot fungus</name>
    <dbReference type="NCBI Taxonomy" id="47428"/>
    <lineage>
        <taxon>Eukaryota</taxon>
        <taxon>Fungi</taxon>
        <taxon>Dikarya</taxon>
        <taxon>Basidiomycota</taxon>
        <taxon>Agaricomycotina</taxon>
        <taxon>Agaricomycetes</taxon>
        <taxon>Agaricomycetidae</taxon>
        <taxon>Agaricales</taxon>
        <taxon>Marasmiineae</taxon>
        <taxon>Physalacriaceae</taxon>
        <taxon>Armillaria</taxon>
    </lineage>
</organism>
<dbReference type="EC" id="3.1.26.11" evidence="4"/>
<evidence type="ECO:0000256" key="10">
    <source>
        <dbReference type="ARBA" id="ARBA00022833"/>
    </source>
</evidence>
<evidence type="ECO:0000259" key="13">
    <source>
        <dbReference type="Pfam" id="PF13691"/>
    </source>
</evidence>
<evidence type="ECO:0000256" key="4">
    <source>
        <dbReference type="ARBA" id="ARBA00012477"/>
    </source>
</evidence>
<dbReference type="SUPFAM" id="SSF56281">
    <property type="entry name" value="Metallo-hydrolase/oxidoreductase"/>
    <property type="match status" value="2"/>
</dbReference>
<sequence>MSSTQSSLLPAVANANGYGTLSDANQDSTSHHLTNSSSSPSVLSDVGNSGNTCEQPKGLAIFFGNFICHATDTEDLRAYLSGSPAQSHFILTNNAGWSPSLQDDILSRHPAKTSGDLTVRVVDLRSQELVYVLKYFFNLSVSSSHSPDNIGAVELTTSILDATTISALGSLPNLQTLKVIAKRRMSSVPRPSLPLFRNLVELEVEGRIRDASRILKACFKSRSHVRKFCVCSSSYASTERLDKLLLVLCPKVNHVDVIASHDDKKLARLLSLPLLFPFLRRPFSSVATNPVTANMNWSTSVLTTVSSDTEPSIIVTFDKAKYMFNAGENSGRAFLQSKRNWRKTRGIFFTDVGSQRTGGLPGLLMTFADATINKINVFGPPGLLHLMAAMRLYTYRDTMTVEPIEIPLRTQMSGNPTPTFKDNNITVYSIPVFPTTDAPIPENTGSILETITPKTLKRKRQSEGLEATQSPEILEGEAADDWRRLLVQTMFPEPEKPVKKQRSSQEQSEETSGYKDEYRRRRRAPQGFYKQLPKFVSPHPRRNSDPSLTPTLSYIIAGPRVRGKFDAEKAEMLKIPSGPLRSRLTKGQTITFNVKEGDAMVERTVTPEEIIGPSEVPQVVIVLEVPSVSHIPSLVASFTDSPFYAKFRSHRIEDMSDYKIRTVFHICGEGVLEDERYTAFMNGFDPQCHHVISSREHCPDPVTFTSAAFQQLRLQSLDPEIFAVPKYSLQPTKDIKAIPNIPERCHLMTSSSTIHLRPPTELTQEDTVQDLDLFHPAVSAPTPIALPSITKDKYAEAQAAVKAIESDEGRTLCKGADIGVYPLGTGSAVPSKYRNVSSTLITIPGFGNVLLDAGEGTWGQLARLFGTDKAASNNVWEVLRNTKCIFASHIHGDHHMGLSTILRKRLTLDPPPTSPLYLVSIRSVHLSLREVSEVQNLGFDNPSGNGVIAVMSEALHWKDPATYPDSGRWMLGGREPWTDIDESKRHAKDLCAALNLKSFRTIDVRHRTTCYGLDIKSLDGWSIVFSADTTPADALVYAGQGATLLIHEATMADDQEELASAKAHSTHSQAVGIGKRMRAENILLTHFSARYPKLPSSGARQQEGVVVHAFDHASLTIGNMWKLKHYLPAVVQSLKDTEDEDDQEADDAIAHSGMDVSL</sequence>
<dbReference type="Gene3D" id="3.60.15.10">
    <property type="entry name" value="Ribonuclease Z/Hydroxyacylglutathione hydrolase-like"/>
    <property type="match status" value="2"/>
</dbReference>
<dbReference type="OrthoDB" id="527344at2759"/>
<dbReference type="OMA" id="INYICQL"/>
<evidence type="ECO:0000313" key="15">
    <source>
        <dbReference type="Proteomes" id="UP000219338"/>
    </source>
</evidence>
<dbReference type="Proteomes" id="UP000219338">
    <property type="component" value="Unassembled WGS sequence"/>
</dbReference>
<dbReference type="GO" id="GO:0046872">
    <property type="term" value="F:metal ion binding"/>
    <property type="evidence" value="ECO:0007669"/>
    <property type="project" value="UniProtKB-KW"/>
</dbReference>
<accession>A0A284RYD1</accession>
<protein>
    <recommendedName>
        <fullName evidence="4">ribonuclease Z</fullName>
        <ecNumber evidence="4">3.1.26.11</ecNumber>
    </recommendedName>
</protein>
<evidence type="ECO:0000256" key="3">
    <source>
        <dbReference type="ARBA" id="ARBA00007823"/>
    </source>
</evidence>
<evidence type="ECO:0000256" key="7">
    <source>
        <dbReference type="ARBA" id="ARBA00022723"/>
    </source>
</evidence>
<keyword evidence="9" id="KW-0378">Hydrolase</keyword>
<keyword evidence="7" id="KW-0479">Metal-binding</keyword>
<reference evidence="15" key="1">
    <citation type="journal article" date="2017" name="Nat. Ecol. Evol.">
        <title>Genome expansion and lineage-specific genetic innovations in the forest pathogenic fungi Armillaria.</title>
        <authorList>
            <person name="Sipos G."/>
            <person name="Prasanna A.N."/>
            <person name="Walter M.C."/>
            <person name="O'Connor E."/>
            <person name="Balint B."/>
            <person name="Krizsan K."/>
            <person name="Kiss B."/>
            <person name="Hess J."/>
            <person name="Varga T."/>
            <person name="Slot J."/>
            <person name="Riley R."/>
            <person name="Boka B."/>
            <person name="Rigling D."/>
            <person name="Barry K."/>
            <person name="Lee J."/>
            <person name="Mihaltcheva S."/>
            <person name="LaButti K."/>
            <person name="Lipzen A."/>
            <person name="Waldron R."/>
            <person name="Moloney N.M."/>
            <person name="Sperisen C."/>
            <person name="Kredics L."/>
            <person name="Vagvoelgyi C."/>
            <person name="Patrignani A."/>
            <person name="Fitzpatrick D."/>
            <person name="Nagy I."/>
            <person name="Doyle S."/>
            <person name="Anderson J.B."/>
            <person name="Grigoriev I.V."/>
            <person name="Gueldener U."/>
            <person name="Muensterkoetter M."/>
            <person name="Nagy L.G."/>
        </authorList>
    </citation>
    <scope>NUCLEOTIDE SEQUENCE [LARGE SCALE GENOMIC DNA]</scope>
    <source>
        <strain evidence="15">C18/9</strain>
    </source>
</reference>
<dbReference type="CDD" id="cd07718">
    <property type="entry name" value="RNaseZ_ELAC1_ELAC2-C-term-like_MBL-fold"/>
    <property type="match status" value="1"/>
</dbReference>
<feature type="region of interest" description="Disordered" evidence="11">
    <location>
        <begin position="1137"/>
        <end position="1158"/>
    </location>
</feature>
<evidence type="ECO:0000256" key="1">
    <source>
        <dbReference type="ARBA" id="ARBA00000402"/>
    </source>
</evidence>
<name>A0A284RYD1_ARMOS</name>
<evidence type="ECO:0000313" key="14">
    <source>
        <dbReference type="EMBL" id="SJL13763.1"/>
    </source>
</evidence>
<dbReference type="InterPro" id="IPR001279">
    <property type="entry name" value="Metallo-B-lactamas"/>
</dbReference>
<dbReference type="PANTHER" id="PTHR12553">
    <property type="entry name" value="ZINC PHOSPHODIESTERASE ELAC PROTEIN 2"/>
    <property type="match status" value="1"/>
</dbReference>
<feature type="domain" description="Metallo-beta-lactamase" evidence="12">
    <location>
        <begin position="848"/>
        <end position="1087"/>
    </location>
</feature>
<dbReference type="EMBL" id="FUEG01000021">
    <property type="protein sequence ID" value="SJL13763.1"/>
    <property type="molecule type" value="Genomic_DNA"/>
</dbReference>
<feature type="domain" description="tRNase Z endonuclease" evidence="13">
    <location>
        <begin position="300"/>
        <end position="359"/>
    </location>
</feature>
<dbReference type="GO" id="GO:1990180">
    <property type="term" value="P:mitochondrial tRNA 3'-end processing"/>
    <property type="evidence" value="ECO:0007669"/>
    <property type="project" value="TreeGrafter"/>
</dbReference>
<evidence type="ECO:0000259" key="12">
    <source>
        <dbReference type="Pfam" id="PF12706"/>
    </source>
</evidence>
<comment type="catalytic activity">
    <reaction evidence="1">
        <text>Endonucleolytic cleavage of RNA, removing extra 3' nucleotides from tRNA precursor, generating 3' termini of tRNAs. A 3'-hydroxy group is left at the tRNA terminus and a 5'-phosphoryl group is left at the trailer molecule.</text>
        <dbReference type="EC" id="3.1.26.11"/>
    </reaction>
</comment>